<evidence type="ECO:0000313" key="2">
    <source>
        <dbReference type="EMBL" id="ONK72554.1"/>
    </source>
</evidence>
<sequence length="688" mass="77093">MSMGEALESSRREEEDWRSRRVVVVVENADGGVGGAHGDRSRSEIFLHRTRSGRIRSDPKRRHQAPTPHVEVKTHNSVKDLRSKRIFSVQKPKIEISIDEKSGSDDLEISKGSMQVTVPHLDTNSDFDGGKRVRVSEKTNSGNSPENIMGFSSCSKLKLIENPTSINYRRLLPFLKDITKDGSSGIEVIRSHKFSVKVENPMKEMPPLLTPSSEKQNHAAPLADSPMINSHGNVDRDKNQVLQDRNLDAHVEIVKKPMKVESPTSCGGSKMLSEVTTKEEVNENNMDELKRRDHEIANKEKDGSDAEKLKVSENCREDIVQSTPPDAELTRKLDGTEFGSGRTISPLKSALKNTSRNYTGLVSCSRSKLYRNPSSFNYRRLLPYLSDLAKHESSGLEIIDSKNIKVENSIEERSPMSNDTPLPRKHNSPVLLVDSPPSHLQQNENLEMNHVPENPGLDSEGDTQNPVTKESNSCSKSKLQIFGDTSGTPPERSDFEFEMLWKSSSTPTIPEGLSFRELSGSMLEFSHSPMETVDRPYKNVSQFEVPSSAMNRALAPKKGILKKQPRGCKGICMCLDCSSFRVHAERAYEFSRKQMSDADEVVEQLIKELSCLRNIVERSVVPVVDGPGSYTVLPISQEQVKGLSQRTFRVEEQARNRMRQMFCNLNAHCRIPGPKVTFSDSVNKRNIP</sequence>
<name>A0A5P1F321_ASPOF</name>
<feature type="region of interest" description="Disordered" evidence="1">
    <location>
        <begin position="1"/>
        <end position="20"/>
    </location>
</feature>
<feature type="region of interest" description="Disordered" evidence="1">
    <location>
        <begin position="210"/>
        <end position="234"/>
    </location>
</feature>
<dbReference type="EMBL" id="CM007384">
    <property type="protein sequence ID" value="ONK72554.1"/>
    <property type="molecule type" value="Genomic_DNA"/>
</dbReference>
<evidence type="ECO:0000256" key="1">
    <source>
        <dbReference type="SAM" id="MobiDB-lite"/>
    </source>
</evidence>
<organism evidence="2 3">
    <name type="scientific">Asparagus officinalis</name>
    <name type="common">Garden asparagus</name>
    <dbReference type="NCBI Taxonomy" id="4686"/>
    <lineage>
        <taxon>Eukaryota</taxon>
        <taxon>Viridiplantae</taxon>
        <taxon>Streptophyta</taxon>
        <taxon>Embryophyta</taxon>
        <taxon>Tracheophyta</taxon>
        <taxon>Spermatophyta</taxon>
        <taxon>Magnoliopsida</taxon>
        <taxon>Liliopsida</taxon>
        <taxon>Asparagales</taxon>
        <taxon>Asparagaceae</taxon>
        <taxon>Asparagoideae</taxon>
        <taxon>Asparagus</taxon>
    </lineage>
</organism>
<proteinExistence type="predicted"/>
<dbReference type="AlphaFoldDB" id="A0A5P1F321"/>
<dbReference type="Gramene" id="ONK72554">
    <property type="protein sequence ID" value="ONK72554"/>
    <property type="gene ID" value="A4U43_C04F20630"/>
</dbReference>
<dbReference type="OMA" id="SICINQV"/>
<feature type="region of interest" description="Disordered" evidence="1">
    <location>
        <begin position="449"/>
        <end position="490"/>
    </location>
</feature>
<feature type="compositionally biased region" description="Basic and acidic residues" evidence="1">
    <location>
        <begin position="8"/>
        <end position="19"/>
    </location>
</feature>
<feature type="compositionally biased region" description="Polar residues" evidence="1">
    <location>
        <begin position="462"/>
        <end position="488"/>
    </location>
</feature>
<dbReference type="PANTHER" id="PTHR34461">
    <property type="entry name" value="EXPRESSED PROTEIN"/>
    <property type="match status" value="1"/>
</dbReference>
<feature type="compositionally biased region" description="Basic residues" evidence="1">
    <location>
        <begin position="52"/>
        <end position="64"/>
    </location>
</feature>
<dbReference type="PANTHER" id="PTHR34461:SF4">
    <property type="entry name" value="OS01G0101800 PROTEIN"/>
    <property type="match status" value="1"/>
</dbReference>
<accession>A0A5P1F321</accession>
<dbReference type="Proteomes" id="UP000243459">
    <property type="component" value="Chromosome 4"/>
</dbReference>
<feature type="region of interest" description="Disordered" evidence="1">
    <location>
        <begin position="52"/>
        <end position="77"/>
    </location>
</feature>
<keyword evidence="3" id="KW-1185">Reference proteome</keyword>
<evidence type="ECO:0000313" key="3">
    <source>
        <dbReference type="Proteomes" id="UP000243459"/>
    </source>
</evidence>
<reference evidence="3" key="1">
    <citation type="journal article" date="2017" name="Nat. Commun.">
        <title>The asparagus genome sheds light on the origin and evolution of a young Y chromosome.</title>
        <authorList>
            <person name="Harkess A."/>
            <person name="Zhou J."/>
            <person name="Xu C."/>
            <person name="Bowers J.E."/>
            <person name="Van der Hulst R."/>
            <person name="Ayyampalayam S."/>
            <person name="Mercati F."/>
            <person name="Riccardi P."/>
            <person name="McKain M.R."/>
            <person name="Kakrana A."/>
            <person name="Tang H."/>
            <person name="Ray J."/>
            <person name="Groenendijk J."/>
            <person name="Arikit S."/>
            <person name="Mathioni S.M."/>
            <person name="Nakano M."/>
            <person name="Shan H."/>
            <person name="Telgmann-Rauber A."/>
            <person name="Kanno A."/>
            <person name="Yue Z."/>
            <person name="Chen H."/>
            <person name="Li W."/>
            <person name="Chen Y."/>
            <person name="Xu X."/>
            <person name="Zhang Y."/>
            <person name="Luo S."/>
            <person name="Chen H."/>
            <person name="Gao J."/>
            <person name="Mao Z."/>
            <person name="Pires J.C."/>
            <person name="Luo M."/>
            <person name="Kudrna D."/>
            <person name="Wing R.A."/>
            <person name="Meyers B.C."/>
            <person name="Yi K."/>
            <person name="Kong H."/>
            <person name="Lavrijsen P."/>
            <person name="Sunseri F."/>
            <person name="Falavigna A."/>
            <person name="Ye Y."/>
            <person name="Leebens-Mack J.H."/>
            <person name="Chen G."/>
        </authorList>
    </citation>
    <scope>NUCLEOTIDE SEQUENCE [LARGE SCALE GENOMIC DNA]</scope>
    <source>
        <strain evidence="3">cv. DH0086</strain>
    </source>
</reference>
<protein>
    <submittedName>
        <fullName evidence="2">Uncharacterized protein</fullName>
    </submittedName>
</protein>
<gene>
    <name evidence="2" type="ORF">A4U43_C04F20630</name>
</gene>